<reference evidence="8" key="1">
    <citation type="journal article" date="2019" name="bioRxiv">
        <title>Long live the king: chromosome-level assembly of the lion (Panthera leo) using linked-read, Hi-C, and long read data.</title>
        <authorList>
            <person name="Armstrong E.E."/>
            <person name="Taylor R.W."/>
            <person name="Miller D.E."/>
            <person name="Kaelin C."/>
            <person name="Barsh G."/>
            <person name="Hadly E.A."/>
            <person name="Petrov D."/>
        </authorList>
    </citation>
    <scope>NUCLEOTIDE SEQUENCE [LARGE SCALE GENOMIC DNA]</scope>
</reference>
<dbReference type="Ensembl" id="ENSPLOT00000033012.1">
    <property type="protein sequence ID" value="ENSPLOP00000029903.1"/>
    <property type="gene ID" value="ENSPLOG00000021884.1"/>
</dbReference>
<feature type="compositionally biased region" description="Low complexity" evidence="4">
    <location>
        <begin position="291"/>
        <end position="303"/>
    </location>
</feature>
<feature type="compositionally biased region" description="Basic and acidic residues" evidence="4">
    <location>
        <begin position="554"/>
        <end position="570"/>
    </location>
</feature>
<evidence type="ECO:0000256" key="2">
    <source>
        <dbReference type="ARBA" id="ARBA00022692"/>
    </source>
</evidence>
<evidence type="ECO:0000259" key="7">
    <source>
        <dbReference type="SMART" id="SM00409"/>
    </source>
</evidence>
<feature type="domain" description="Immunoglobulin V-set" evidence="6">
    <location>
        <begin position="129"/>
        <end position="207"/>
    </location>
</feature>
<dbReference type="InterPro" id="IPR036179">
    <property type="entry name" value="Ig-like_dom_sf"/>
</dbReference>
<evidence type="ECO:0000259" key="6">
    <source>
        <dbReference type="SMART" id="SM00406"/>
    </source>
</evidence>
<organism evidence="8 9">
    <name type="scientific">Panthera leo</name>
    <name type="common">Lion</name>
    <dbReference type="NCBI Taxonomy" id="9689"/>
    <lineage>
        <taxon>Eukaryota</taxon>
        <taxon>Metazoa</taxon>
        <taxon>Chordata</taxon>
        <taxon>Craniata</taxon>
        <taxon>Vertebrata</taxon>
        <taxon>Euteleostomi</taxon>
        <taxon>Mammalia</taxon>
        <taxon>Eutheria</taxon>
        <taxon>Laurasiatheria</taxon>
        <taxon>Carnivora</taxon>
        <taxon>Feliformia</taxon>
        <taxon>Felidae</taxon>
        <taxon>Pantherinae</taxon>
        <taxon>Panthera</taxon>
    </lineage>
</organism>
<keyword evidence="2 5" id="KW-0812">Transmembrane</keyword>
<feature type="compositionally biased region" description="Basic and acidic residues" evidence="4">
    <location>
        <begin position="348"/>
        <end position="369"/>
    </location>
</feature>
<evidence type="ECO:0000256" key="3">
    <source>
        <dbReference type="ARBA" id="ARBA00023136"/>
    </source>
</evidence>
<evidence type="ECO:0000256" key="4">
    <source>
        <dbReference type="SAM" id="MobiDB-lite"/>
    </source>
</evidence>
<dbReference type="PANTHER" id="PTHR11860">
    <property type="entry name" value="POLYMERIC-IMMUNOGLOBULIN RECEPTOR"/>
    <property type="match status" value="1"/>
</dbReference>
<feature type="region of interest" description="Disordered" evidence="4">
    <location>
        <begin position="435"/>
        <end position="478"/>
    </location>
</feature>
<feature type="region of interest" description="Disordered" evidence="4">
    <location>
        <begin position="339"/>
        <end position="369"/>
    </location>
</feature>
<reference evidence="8" key="2">
    <citation type="submission" date="2025-08" db="UniProtKB">
        <authorList>
            <consortium name="Ensembl"/>
        </authorList>
    </citation>
    <scope>IDENTIFICATION</scope>
</reference>
<dbReference type="InterPro" id="IPR003599">
    <property type="entry name" value="Ig_sub"/>
</dbReference>
<evidence type="ECO:0000256" key="5">
    <source>
        <dbReference type="SAM" id="Phobius"/>
    </source>
</evidence>
<dbReference type="OMA" id="QCHYAPL"/>
<dbReference type="GeneTree" id="ENSGT00950000182977"/>
<keyword evidence="3 5" id="KW-0472">Membrane</keyword>
<accession>A0A8C8Y922</accession>
<dbReference type="GO" id="GO:0005886">
    <property type="term" value="C:plasma membrane"/>
    <property type="evidence" value="ECO:0007669"/>
    <property type="project" value="TreeGrafter"/>
</dbReference>
<dbReference type="SUPFAM" id="SSF48726">
    <property type="entry name" value="Immunoglobulin"/>
    <property type="match status" value="1"/>
</dbReference>
<protein>
    <submittedName>
        <fullName evidence="8">Fc alpha and mu receptor</fullName>
    </submittedName>
</protein>
<dbReference type="PANTHER" id="PTHR11860:SF49">
    <property type="entry name" value="HIGH AFFINITY IMMUNOGLOBULIN ALPHA AND IMMUNOGLOBULIN MU FC RECEPTOR"/>
    <property type="match status" value="1"/>
</dbReference>
<comment type="subcellular location">
    <subcellularLocation>
        <location evidence="1">Membrane</location>
    </subcellularLocation>
</comment>
<evidence type="ECO:0000313" key="9">
    <source>
        <dbReference type="Proteomes" id="UP000694399"/>
    </source>
</evidence>
<feature type="transmembrane region" description="Helical" evidence="5">
    <location>
        <begin position="489"/>
        <end position="508"/>
    </location>
</feature>
<dbReference type="SMART" id="SM00406">
    <property type="entry name" value="IGv"/>
    <property type="match status" value="1"/>
</dbReference>
<dbReference type="InterPro" id="IPR013106">
    <property type="entry name" value="Ig_V-set"/>
</dbReference>
<keyword evidence="5" id="KW-1133">Transmembrane helix</keyword>
<dbReference type="AlphaFoldDB" id="A0A8C8Y922"/>
<dbReference type="InterPro" id="IPR013783">
    <property type="entry name" value="Ig-like_fold"/>
</dbReference>
<dbReference type="SMART" id="SM00409">
    <property type="entry name" value="IG"/>
    <property type="match status" value="1"/>
</dbReference>
<feature type="domain" description="Immunoglobulin" evidence="7">
    <location>
        <begin position="119"/>
        <end position="223"/>
    </location>
</feature>
<dbReference type="Pfam" id="PF07686">
    <property type="entry name" value="V-set"/>
    <property type="match status" value="1"/>
</dbReference>
<feature type="region of interest" description="Disordered" evidence="4">
    <location>
        <begin position="1"/>
        <end position="39"/>
    </location>
</feature>
<dbReference type="Gene3D" id="2.60.40.10">
    <property type="entry name" value="Immunoglobulins"/>
    <property type="match status" value="1"/>
</dbReference>
<dbReference type="GO" id="GO:0004888">
    <property type="term" value="F:transmembrane signaling receptor activity"/>
    <property type="evidence" value="ECO:0007669"/>
    <property type="project" value="TreeGrafter"/>
</dbReference>
<evidence type="ECO:0000256" key="1">
    <source>
        <dbReference type="ARBA" id="ARBA00004370"/>
    </source>
</evidence>
<name>A0A8C8Y922_PANLE</name>
<sequence length="577" mass="62347">RDDTQCPTPGRQERDQSRGRSVWTGGQGGLSRRCGEETDEDSHVTKQRAGWKLPIFLTLCLLQGSALTPPQRRPHLRCLRTVSLPSAPRLWAKETLTPFSPLCGRGKTSIADANALKGPRLVSGEPGGTVTIQCHYAPLAINVYERKYWCRLSPLTSFCHTIVSTTGYSHLGYRGRVTFADFPQRGLFVVRLSQLSPDDVGRYRCGIGKRNDMFFFSMNLTVSAGLSSAVPPPTLAAGELLVASLGTATPAANRWTPATSRMTERQGTGFHRVALTPGTRKTTASAEGRQTPGTTGAAALGTGSRVESSVRTTVPIPESSASTIGDMSNTTEGVWVWDTNGSVGDSGRPSEEGREITTTEADRPQEEAERVRTALDVVGKVIGTIRPTTLVSEKRVQEILQEATAIAKPQALGSIERTTPAAGVWTLGPSSIQVASEEGATEGDLDTPAGHSDPQATPSQAPAAGPRRCLGKGYSMKRASPGERNISRILTPVSTVLFPFTLVALVLLQRRLRINRTSQETERTAGVTLIQMTHFLELSLQPDQLPHVERKIFRDESPPRARLTVPERHPGPQGIEQ</sequence>
<proteinExistence type="predicted"/>
<dbReference type="InterPro" id="IPR050671">
    <property type="entry name" value="CD300_family_receptors"/>
</dbReference>
<reference evidence="8" key="3">
    <citation type="submission" date="2025-09" db="UniProtKB">
        <authorList>
            <consortium name="Ensembl"/>
        </authorList>
    </citation>
    <scope>IDENTIFICATION</scope>
</reference>
<evidence type="ECO:0000313" key="8">
    <source>
        <dbReference type="Ensembl" id="ENSPLOP00000029903.1"/>
    </source>
</evidence>
<feature type="region of interest" description="Disordered" evidence="4">
    <location>
        <begin position="554"/>
        <end position="577"/>
    </location>
</feature>
<dbReference type="CDD" id="cd05716">
    <property type="entry name" value="IgV_pIgR_like"/>
    <property type="match status" value="1"/>
</dbReference>
<dbReference type="Proteomes" id="UP000694399">
    <property type="component" value="Chromosome F2"/>
</dbReference>
<gene>
    <name evidence="8" type="primary">FCAMR</name>
</gene>
<feature type="region of interest" description="Disordered" evidence="4">
    <location>
        <begin position="279"/>
        <end position="327"/>
    </location>
</feature>
<keyword evidence="9" id="KW-1185">Reference proteome</keyword>